<name>D5BYE9_NITHN</name>
<dbReference type="HOGENOM" id="CLU_158534_0_0_6"/>
<gene>
    <name evidence="1" type="ordered locus">Nhal_0959</name>
</gene>
<evidence type="ECO:0000313" key="2">
    <source>
        <dbReference type="Proteomes" id="UP000001844"/>
    </source>
</evidence>
<dbReference type="Proteomes" id="UP000001844">
    <property type="component" value="Chromosome"/>
</dbReference>
<sequence>MRPDLFAYTINQLRYGAAAQELSERLNECVQGARDTGKQAKLTLTLTVKPIGQNSGQYEIREQIKAQVPELDKGMTLMFGTPEGNLQREDPRQVKMDLKSVSDNKPQQLKKVEK</sequence>
<protein>
    <recommendedName>
        <fullName evidence="3">Replication terminator protein</fullName>
    </recommendedName>
</protein>
<reference evidence="2" key="1">
    <citation type="submission" date="2010-04" db="EMBL/GenBank/DDBJ databases">
        <title>Complete genome sequence of Nitrosococcus halophilus Nc4, a salt-adapted, aerobic obligate ammonia-oxidizing sulfur purple bacterium.</title>
        <authorList>
            <consortium name="US DOE Joint Genome Institute"/>
            <person name="Campbell M.A."/>
            <person name="Malfatti S.A."/>
            <person name="Chain P.S.G."/>
            <person name="Heidelberg J.F."/>
            <person name="Ward B.B."/>
            <person name="Klotz M.G."/>
        </authorList>
    </citation>
    <scope>NUCLEOTIDE SEQUENCE [LARGE SCALE GENOMIC DNA]</scope>
    <source>
        <strain evidence="2">Nc4</strain>
    </source>
</reference>
<dbReference type="STRING" id="472759.Nhal_0959"/>
<dbReference type="OrthoDB" id="8613069at2"/>
<organism evidence="1 2">
    <name type="scientific">Nitrosococcus halophilus (strain Nc4)</name>
    <dbReference type="NCBI Taxonomy" id="472759"/>
    <lineage>
        <taxon>Bacteria</taxon>
        <taxon>Pseudomonadati</taxon>
        <taxon>Pseudomonadota</taxon>
        <taxon>Gammaproteobacteria</taxon>
        <taxon>Chromatiales</taxon>
        <taxon>Chromatiaceae</taxon>
        <taxon>Nitrosococcus</taxon>
    </lineage>
</organism>
<dbReference type="KEGG" id="nhl:Nhal_0959"/>
<accession>D5BYE9</accession>
<evidence type="ECO:0000313" key="1">
    <source>
        <dbReference type="EMBL" id="ADE14132.1"/>
    </source>
</evidence>
<dbReference type="eggNOG" id="ENOG5033ESK">
    <property type="taxonomic scope" value="Bacteria"/>
</dbReference>
<proteinExistence type="predicted"/>
<keyword evidence="2" id="KW-1185">Reference proteome</keyword>
<evidence type="ECO:0008006" key="3">
    <source>
        <dbReference type="Google" id="ProtNLM"/>
    </source>
</evidence>
<dbReference type="EMBL" id="CP001798">
    <property type="protein sequence ID" value="ADE14132.1"/>
    <property type="molecule type" value="Genomic_DNA"/>
</dbReference>
<dbReference type="AlphaFoldDB" id="D5BYE9"/>
<dbReference type="RefSeq" id="WP_013032024.1">
    <property type="nucleotide sequence ID" value="NC_013960.1"/>
</dbReference>